<dbReference type="SUPFAM" id="SSF53850">
    <property type="entry name" value="Periplasmic binding protein-like II"/>
    <property type="match status" value="1"/>
</dbReference>
<name>A0ABV4N8Z0_9VIBR</name>
<organism evidence="1 2">
    <name type="scientific">Vibrio gallaecicus</name>
    <dbReference type="NCBI Taxonomy" id="552386"/>
    <lineage>
        <taxon>Bacteria</taxon>
        <taxon>Pseudomonadati</taxon>
        <taxon>Pseudomonadota</taxon>
        <taxon>Gammaproteobacteria</taxon>
        <taxon>Vibrionales</taxon>
        <taxon>Vibrionaceae</taxon>
        <taxon>Vibrio</taxon>
    </lineage>
</organism>
<gene>
    <name evidence="1" type="ORF">AB4566_06260</name>
</gene>
<dbReference type="PANTHER" id="PTHR35841">
    <property type="entry name" value="PHOSPHONATES-BINDING PERIPLASMIC PROTEIN"/>
    <property type="match status" value="1"/>
</dbReference>
<dbReference type="RefSeq" id="WP_273296702.1">
    <property type="nucleotide sequence ID" value="NZ_JBFRUW010000016.1"/>
</dbReference>
<dbReference type="PANTHER" id="PTHR35841:SF1">
    <property type="entry name" value="PHOSPHONATES-BINDING PERIPLASMIC PROTEIN"/>
    <property type="match status" value="1"/>
</dbReference>
<dbReference type="Gene3D" id="3.40.190.10">
    <property type="entry name" value="Periplasmic binding protein-like II"/>
    <property type="match status" value="2"/>
</dbReference>
<dbReference type="Pfam" id="PF12974">
    <property type="entry name" value="Phosphonate-bd"/>
    <property type="match status" value="1"/>
</dbReference>
<evidence type="ECO:0000313" key="2">
    <source>
        <dbReference type="Proteomes" id="UP001570417"/>
    </source>
</evidence>
<accession>A0ABV4N8Z0</accession>
<protein>
    <submittedName>
        <fullName evidence="1">Phosphate/phosphite/phosphonate ABC transporter substrate-binding protein</fullName>
    </submittedName>
</protein>
<proteinExistence type="predicted"/>
<reference evidence="1 2" key="1">
    <citation type="journal article" date="2024" name="ISME J.">
        <title>Tailless and filamentous prophages are predominant in marine Vibrio.</title>
        <authorList>
            <person name="Steensen K."/>
            <person name="Seneca J."/>
            <person name="Bartlau N."/>
            <person name="Yu X.A."/>
            <person name="Hussain F.A."/>
            <person name="Polz M.F."/>
        </authorList>
    </citation>
    <scope>NUCLEOTIDE SEQUENCE [LARGE SCALE GENOMIC DNA]</scope>
    <source>
        <strain evidence="1 2">10N.222.51.A1</strain>
    </source>
</reference>
<dbReference type="EMBL" id="JBFRUW010000016">
    <property type="protein sequence ID" value="MFA0567872.1"/>
    <property type="molecule type" value="Genomic_DNA"/>
</dbReference>
<comment type="caution">
    <text evidence="1">The sequence shown here is derived from an EMBL/GenBank/DDBJ whole genome shotgun (WGS) entry which is preliminary data.</text>
</comment>
<evidence type="ECO:0000313" key="1">
    <source>
        <dbReference type="EMBL" id="MFA0567872.1"/>
    </source>
</evidence>
<dbReference type="Proteomes" id="UP001570417">
    <property type="component" value="Unassembled WGS sequence"/>
</dbReference>
<keyword evidence="2" id="KW-1185">Reference proteome</keyword>
<sequence>MTLILSAVIRITGLVCVTLAPLLLMTSSSYANEEHAIEPQRSSIVLGVISSKPKKAFKRSQQLADYLADHLQDYGITSGEVKVAKNLDQMKELFRTGQVDLISETSFSAYELKEAKLADMIARQWKGGSKEYYSIFFTRKDRGINSFDDLLGQIIVFEDHRSTSSFLIPAITLLESGYDLHKVSSPRDNVPPGSIGFFFSDEVSRYGDETNMMSWVHNKIVAASVFSNLDWVEEVPNNIKSQLVIFHKSQPQPRAIMLTRSKLNEDLKKAIMLTLFNAHSNTTGKQALMAFKSTSKFDVLTPQDRNSIDQLGSKLELITPLVSHTSSSKQK</sequence>